<dbReference type="Pfam" id="PF01266">
    <property type="entry name" value="DAO"/>
    <property type="match status" value="1"/>
</dbReference>
<dbReference type="InterPro" id="IPR006076">
    <property type="entry name" value="FAD-dep_OxRdtase"/>
</dbReference>
<sequence length="457" mass="49965">MDSSVHTPKPFPQPAAGYTQPFWRTELDALDSHQSSADLPPEADILIIGGGYAGASAAYHLFNDAPQDKSLRVVLLEGRELCSGATGRNGGHLRPDLYAATKVYQERYGLEAAAEVVRYEISHMKQLEETVRTEGINCDLTFTRSYDIFLDADHLAAAKAYYDSLVQYDLDFMSDVEYLTEEEAQTIAIVKNAKGGFSFSAGHLWPYKLVAGLIRIAVSRGLQLHTKTMVTGIGQAPSSEGLWPVTSSRGVIHARKIIFATNAYTSALAPEYSRAIVPCKGLCTHIQAAPGAPYEALPETYVIRHGPGCFIYQISRKGGSIIVGGAEYTYRDSPAQWYSNSEDGSVIPNVETYFDGYMQRTFHGWEDSQATVKHKWTGVMGYSADSLPHIGAIPNKPGQFIAAGFNGHGMPVVFLCGKAVAEMARKSVSFSQTGLPRLFETTAERLTPIYDDTMGYP</sequence>
<dbReference type="Proteomes" id="UP000631181">
    <property type="component" value="Unassembled WGS sequence"/>
</dbReference>
<protein>
    <recommendedName>
        <fullName evidence="1">FAD dependent oxidoreductase domain-containing protein</fullName>
    </recommendedName>
</protein>
<proteinExistence type="predicted"/>
<dbReference type="Gene3D" id="3.50.50.60">
    <property type="entry name" value="FAD/NAD(P)-binding domain"/>
    <property type="match status" value="1"/>
</dbReference>
<name>A0A8J8WGE1_9EURO</name>
<accession>A0A8J8WGE1</accession>
<dbReference type="OrthoDB" id="429143at2759"/>
<reference evidence="2" key="1">
    <citation type="journal article" date="2020" name="Front. Microbiol.">
        <title>Gene regulatory networks of Penicillium echinulatum 2HH and Penicillium oxalicum 114-2 inferred by a computational biology approach.</title>
        <authorList>
            <person name="Lenz A.R."/>
            <person name="Galan-Vasquez E."/>
            <person name="Balbinot E."/>
            <person name="De Abreu F.P."/>
            <person name="De Oliveira N.S."/>
            <person name="Da Rosa L.O."/>
            <person name="De Avila E Silva S."/>
            <person name="Camassola M."/>
            <person name="Dillon A.J.P."/>
            <person name="Perez-Rueda E."/>
        </authorList>
    </citation>
    <scope>NUCLEOTIDE SEQUENCE</scope>
    <source>
        <strain evidence="2">S1M29</strain>
    </source>
</reference>
<dbReference type="GO" id="GO:0005737">
    <property type="term" value="C:cytoplasm"/>
    <property type="evidence" value="ECO:0007669"/>
    <property type="project" value="TreeGrafter"/>
</dbReference>
<evidence type="ECO:0000313" key="3">
    <source>
        <dbReference type="Proteomes" id="UP000631181"/>
    </source>
</evidence>
<gene>
    <name evidence="2" type="ORF">PECM_008952</name>
</gene>
<evidence type="ECO:0000259" key="1">
    <source>
        <dbReference type="Pfam" id="PF01266"/>
    </source>
</evidence>
<dbReference type="PANTHER" id="PTHR13847:SF279">
    <property type="entry name" value="FAD DEPENDENT OXIDOREDUCTASE DOMAIN-CONTAINING PROTEIN-RELATED"/>
    <property type="match status" value="1"/>
</dbReference>
<dbReference type="AlphaFoldDB" id="A0A8J8WGE1"/>
<keyword evidence="3" id="KW-1185">Reference proteome</keyword>
<evidence type="ECO:0000313" key="2">
    <source>
        <dbReference type="EMBL" id="KAF7713990.1"/>
    </source>
</evidence>
<feature type="domain" description="FAD dependent oxidoreductase" evidence="1">
    <location>
        <begin position="44"/>
        <end position="423"/>
    </location>
</feature>
<dbReference type="Gene3D" id="3.30.9.10">
    <property type="entry name" value="D-Amino Acid Oxidase, subunit A, domain 2"/>
    <property type="match status" value="1"/>
</dbReference>
<dbReference type="PANTHER" id="PTHR13847">
    <property type="entry name" value="SARCOSINE DEHYDROGENASE-RELATED"/>
    <property type="match status" value="1"/>
</dbReference>
<dbReference type="SUPFAM" id="SSF51905">
    <property type="entry name" value="FAD/NAD(P)-binding domain"/>
    <property type="match status" value="1"/>
</dbReference>
<dbReference type="InterPro" id="IPR036188">
    <property type="entry name" value="FAD/NAD-bd_sf"/>
</dbReference>
<dbReference type="EMBL" id="WIWV01000099">
    <property type="protein sequence ID" value="KAF7713990.1"/>
    <property type="molecule type" value="Genomic_DNA"/>
</dbReference>
<organism evidence="2 3">
    <name type="scientific">Penicillium ucsense</name>
    <dbReference type="NCBI Taxonomy" id="2839758"/>
    <lineage>
        <taxon>Eukaryota</taxon>
        <taxon>Fungi</taxon>
        <taxon>Dikarya</taxon>
        <taxon>Ascomycota</taxon>
        <taxon>Pezizomycotina</taxon>
        <taxon>Eurotiomycetes</taxon>
        <taxon>Eurotiomycetidae</taxon>
        <taxon>Eurotiales</taxon>
        <taxon>Aspergillaceae</taxon>
        <taxon>Penicillium</taxon>
    </lineage>
</organism>
<comment type="caution">
    <text evidence="2">The sequence shown here is derived from an EMBL/GenBank/DDBJ whole genome shotgun (WGS) entry which is preliminary data.</text>
</comment>